<dbReference type="InterPro" id="IPR023673">
    <property type="entry name" value="Ribosomal_uL1_CS"/>
</dbReference>
<dbReference type="InterPro" id="IPR023674">
    <property type="entry name" value="Ribosomal_uL1-like"/>
</dbReference>
<dbReference type="CDD" id="cd00403">
    <property type="entry name" value="Ribosomal_L1"/>
    <property type="match status" value="1"/>
</dbReference>
<keyword evidence="3 11" id="KW-0678">Repressor</keyword>
<evidence type="ECO:0000256" key="2">
    <source>
        <dbReference type="ARBA" id="ARBA00011838"/>
    </source>
</evidence>
<keyword evidence="9 11" id="KW-0687">Ribonucleoprotein</keyword>
<evidence type="ECO:0000313" key="14">
    <source>
        <dbReference type="Proteomes" id="UP000058613"/>
    </source>
</evidence>
<comment type="function">
    <text evidence="11">Binds directly to 23S rRNA. Probably involved in E site tRNA release.</text>
</comment>
<reference evidence="13 14" key="1">
    <citation type="submission" date="2015-10" db="EMBL/GenBank/DDBJ databases">
        <title>Complete genome sequence of hyperthermophilic archaeon Pyrodictium delaneyi Su06.</title>
        <authorList>
            <person name="Jung J.-H."/>
            <person name="Lin J."/>
            <person name="Holden J.F."/>
            <person name="Park C.-S."/>
        </authorList>
    </citation>
    <scope>NUCLEOTIDE SEQUENCE [LARGE SCALE GENOMIC DNA]</scope>
    <source>
        <strain evidence="13 14">Su06</strain>
    </source>
</reference>
<evidence type="ECO:0000256" key="9">
    <source>
        <dbReference type="ARBA" id="ARBA00023274"/>
    </source>
</evidence>
<comment type="subunit">
    <text evidence="2 11">Part of the 50S ribosomal subunit.</text>
</comment>
<dbReference type="InterPro" id="IPR023669">
    <property type="entry name" value="Ribosomal_uL1_arc"/>
</dbReference>
<dbReference type="Pfam" id="PF00687">
    <property type="entry name" value="Ribosomal_L1"/>
    <property type="match status" value="1"/>
</dbReference>
<dbReference type="PANTHER" id="PTHR36427:SF3">
    <property type="entry name" value="LARGE RIBOSOMAL SUBUNIT PROTEIN UL1M"/>
    <property type="match status" value="1"/>
</dbReference>
<name>A0A0P0N1R2_9CREN</name>
<evidence type="ECO:0000256" key="7">
    <source>
        <dbReference type="ARBA" id="ARBA00022884"/>
    </source>
</evidence>
<comment type="similarity">
    <text evidence="1 11 12">Belongs to the universal ribosomal protein uL1 family.</text>
</comment>
<dbReference type="GO" id="GO:0019843">
    <property type="term" value="F:rRNA binding"/>
    <property type="evidence" value="ECO:0007669"/>
    <property type="project" value="UniProtKB-UniRule"/>
</dbReference>
<dbReference type="NCBIfam" id="NF003244">
    <property type="entry name" value="PRK04203.1"/>
    <property type="match status" value="1"/>
</dbReference>
<dbReference type="PATRIC" id="fig|1273541.4.peg.502"/>
<dbReference type="STRING" id="1273541.Pyrde_0459"/>
<dbReference type="SUPFAM" id="SSF56808">
    <property type="entry name" value="Ribosomal protein L1"/>
    <property type="match status" value="1"/>
</dbReference>
<evidence type="ECO:0000256" key="6">
    <source>
        <dbReference type="ARBA" id="ARBA00022845"/>
    </source>
</evidence>
<gene>
    <name evidence="11" type="primary">rpl1</name>
    <name evidence="13" type="ORF">Pyrde_0459</name>
</gene>
<dbReference type="GO" id="GO:0000049">
    <property type="term" value="F:tRNA binding"/>
    <property type="evidence" value="ECO:0007669"/>
    <property type="project" value="UniProtKB-KW"/>
</dbReference>
<proteinExistence type="inferred from homology"/>
<dbReference type="PROSITE" id="PS01199">
    <property type="entry name" value="RIBOSOMAL_L1"/>
    <property type="match status" value="1"/>
</dbReference>
<dbReference type="KEGG" id="pdl:Pyrde_0459"/>
<keyword evidence="8 11" id="KW-0689">Ribosomal protein</keyword>
<dbReference type="Proteomes" id="UP000058613">
    <property type="component" value="Chromosome"/>
</dbReference>
<evidence type="ECO:0000256" key="8">
    <source>
        <dbReference type="ARBA" id="ARBA00022980"/>
    </source>
</evidence>
<dbReference type="InterPro" id="IPR016095">
    <property type="entry name" value="Ribosomal_uL1_3-a/b-sand"/>
</dbReference>
<dbReference type="GO" id="GO:0006417">
    <property type="term" value="P:regulation of translation"/>
    <property type="evidence" value="ECO:0007669"/>
    <property type="project" value="UniProtKB-KW"/>
</dbReference>
<dbReference type="PIRSF" id="PIRSF002155">
    <property type="entry name" value="Ribosomal_L1"/>
    <property type="match status" value="1"/>
</dbReference>
<evidence type="ECO:0000256" key="3">
    <source>
        <dbReference type="ARBA" id="ARBA00022491"/>
    </source>
</evidence>
<dbReference type="GO" id="GO:0003735">
    <property type="term" value="F:structural constituent of ribosome"/>
    <property type="evidence" value="ECO:0007669"/>
    <property type="project" value="InterPro"/>
</dbReference>
<evidence type="ECO:0000256" key="12">
    <source>
        <dbReference type="RuleBase" id="RU000659"/>
    </source>
</evidence>
<dbReference type="GO" id="GO:0015934">
    <property type="term" value="C:large ribosomal subunit"/>
    <property type="evidence" value="ECO:0007669"/>
    <property type="project" value="InterPro"/>
</dbReference>
<dbReference type="GeneID" id="26098787"/>
<dbReference type="GO" id="GO:0006412">
    <property type="term" value="P:translation"/>
    <property type="evidence" value="ECO:0007669"/>
    <property type="project" value="UniProtKB-UniRule"/>
</dbReference>
<dbReference type="Gene3D" id="3.30.190.20">
    <property type="match status" value="1"/>
</dbReference>
<evidence type="ECO:0000256" key="11">
    <source>
        <dbReference type="HAMAP-Rule" id="MF_01318"/>
    </source>
</evidence>
<evidence type="ECO:0000256" key="1">
    <source>
        <dbReference type="ARBA" id="ARBA00010531"/>
    </source>
</evidence>
<keyword evidence="4 11" id="KW-0820">tRNA-binding</keyword>
<keyword evidence="7 11" id="KW-0694">RNA-binding</keyword>
<comment type="function">
    <text evidence="10">Probably involved in E site tRNA release. Binds directly to 23S rRNA.</text>
</comment>
<keyword evidence="6 11" id="KW-0810">Translation regulation</keyword>
<dbReference type="OrthoDB" id="10382at2157"/>
<evidence type="ECO:0000313" key="13">
    <source>
        <dbReference type="EMBL" id="ALL00509.1"/>
    </source>
</evidence>
<dbReference type="Gene3D" id="3.40.50.790">
    <property type="match status" value="1"/>
</dbReference>
<dbReference type="InterPro" id="IPR028364">
    <property type="entry name" value="Ribosomal_uL1/biogenesis"/>
</dbReference>
<dbReference type="RefSeq" id="WP_055407861.1">
    <property type="nucleotide sequence ID" value="NZ_CP013011.1"/>
</dbReference>
<sequence length="217" mass="24336">MSFIPRDAVEKAVREAIEASPRRNFKQSVDLIVVMRDVDLKSPQGRIREVVFLPYPPNKKVNICVAADGDMAVKAREVAERVLTKEELQGLVGNRKAAKKIAEFCDWVLVRTDLMPLVGRTLAPALGPRGKIPIPVPPNANIVDFVKRYRAAVMLRMKDQPQVMCRVGTEDMKVEEIVENIYKVLNTLEGKLPNARNNIARVIVKTTMGPPVEVMLR</sequence>
<dbReference type="EMBL" id="CP013011">
    <property type="protein sequence ID" value="ALL00509.1"/>
    <property type="molecule type" value="Genomic_DNA"/>
</dbReference>
<evidence type="ECO:0000256" key="4">
    <source>
        <dbReference type="ARBA" id="ARBA00022555"/>
    </source>
</evidence>
<dbReference type="PANTHER" id="PTHR36427">
    <property type="entry name" value="54S RIBOSOMAL PROTEIN L1, MITOCHONDRIAL"/>
    <property type="match status" value="1"/>
</dbReference>
<dbReference type="AlphaFoldDB" id="A0A0P0N1R2"/>
<dbReference type="InterPro" id="IPR002143">
    <property type="entry name" value="Ribosomal_uL1"/>
</dbReference>
<keyword evidence="5 11" id="KW-0699">rRNA-binding</keyword>
<dbReference type="HAMAP" id="MF_01318_A">
    <property type="entry name" value="Ribosomal_uL1_A"/>
    <property type="match status" value="1"/>
</dbReference>
<organism evidence="13 14">
    <name type="scientific">Pyrodictium delaneyi</name>
    <dbReference type="NCBI Taxonomy" id="1273541"/>
    <lineage>
        <taxon>Archaea</taxon>
        <taxon>Thermoproteota</taxon>
        <taxon>Thermoprotei</taxon>
        <taxon>Desulfurococcales</taxon>
        <taxon>Pyrodictiaceae</taxon>
        <taxon>Pyrodictium</taxon>
    </lineage>
</organism>
<accession>A0A0P0N1R2</accession>
<evidence type="ECO:0000256" key="5">
    <source>
        <dbReference type="ARBA" id="ARBA00022730"/>
    </source>
</evidence>
<protein>
    <recommendedName>
        <fullName evidence="11">Large ribosomal subunit protein uL1</fullName>
    </recommendedName>
</protein>
<comment type="function">
    <text evidence="11">Protein L1 is also a translational repressor protein, it controls the translation of its operon by binding to its mRNA.</text>
</comment>
<dbReference type="FunFam" id="3.40.50.790:FF:000005">
    <property type="entry name" value="50S ribosomal protein L1"/>
    <property type="match status" value="1"/>
</dbReference>
<evidence type="ECO:0000256" key="10">
    <source>
        <dbReference type="ARBA" id="ARBA00045545"/>
    </source>
</evidence>